<gene>
    <name evidence="2" type="ORF">SEPMUDRAFT_151087</name>
</gene>
<proteinExistence type="predicted"/>
<dbReference type="Proteomes" id="UP000016931">
    <property type="component" value="Unassembled WGS sequence"/>
</dbReference>
<name>M3D0M4_SPHMS</name>
<dbReference type="eggNOG" id="ENOG502QZQU">
    <property type="taxonomic scope" value="Eukaryota"/>
</dbReference>
<feature type="region of interest" description="Disordered" evidence="1">
    <location>
        <begin position="39"/>
        <end position="90"/>
    </location>
</feature>
<organism evidence="2 3">
    <name type="scientific">Sphaerulina musiva (strain SO2202)</name>
    <name type="common">Poplar stem canker fungus</name>
    <name type="synonym">Septoria musiva</name>
    <dbReference type="NCBI Taxonomy" id="692275"/>
    <lineage>
        <taxon>Eukaryota</taxon>
        <taxon>Fungi</taxon>
        <taxon>Dikarya</taxon>
        <taxon>Ascomycota</taxon>
        <taxon>Pezizomycotina</taxon>
        <taxon>Dothideomycetes</taxon>
        <taxon>Dothideomycetidae</taxon>
        <taxon>Mycosphaerellales</taxon>
        <taxon>Mycosphaerellaceae</taxon>
        <taxon>Sphaerulina</taxon>
    </lineage>
</organism>
<feature type="compositionally biased region" description="Low complexity" evidence="1">
    <location>
        <begin position="77"/>
        <end position="90"/>
    </location>
</feature>
<dbReference type="OrthoDB" id="3640406at2759"/>
<dbReference type="RefSeq" id="XP_016758144.1">
    <property type="nucleotide sequence ID" value="XM_016906589.1"/>
</dbReference>
<sequence>MSGLWTKPQASEAATIDTMRKGLATGTWLQLSPQTEQPQAKWLSLSPKSNAGPAVAAEEASQVTEELSLDNDRFLSNHDSGSRSSSVSSVKSISTKAQVFRPVPSTCEREVIGLARFRAE</sequence>
<dbReference type="GeneID" id="27903726"/>
<dbReference type="EMBL" id="KB456268">
    <property type="protein sequence ID" value="EMF10023.1"/>
    <property type="molecule type" value="Genomic_DNA"/>
</dbReference>
<accession>M3D0M4</accession>
<protein>
    <submittedName>
        <fullName evidence="2">Uncharacterized protein</fullName>
    </submittedName>
</protein>
<evidence type="ECO:0000256" key="1">
    <source>
        <dbReference type="SAM" id="MobiDB-lite"/>
    </source>
</evidence>
<dbReference type="AlphaFoldDB" id="M3D0M4"/>
<evidence type="ECO:0000313" key="2">
    <source>
        <dbReference type="EMBL" id="EMF10023.1"/>
    </source>
</evidence>
<keyword evidence="3" id="KW-1185">Reference proteome</keyword>
<reference evidence="2 3" key="1">
    <citation type="journal article" date="2012" name="PLoS Pathog.">
        <title>Diverse lifestyles and strategies of plant pathogenesis encoded in the genomes of eighteen Dothideomycetes fungi.</title>
        <authorList>
            <person name="Ohm R.A."/>
            <person name="Feau N."/>
            <person name="Henrissat B."/>
            <person name="Schoch C.L."/>
            <person name="Horwitz B.A."/>
            <person name="Barry K.W."/>
            <person name="Condon B.J."/>
            <person name="Copeland A.C."/>
            <person name="Dhillon B."/>
            <person name="Glaser F."/>
            <person name="Hesse C.N."/>
            <person name="Kosti I."/>
            <person name="LaButti K."/>
            <person name="Lindquist E.A."/>
            <person name="Lucas S."/>
            <person name="Salamov A.A."/>
            <person name="Bradshaw R.E."/>
            <person name="Ciuffetti L."/>
            <person name="Hamelin R.C."/>
            <person name="Kema G.H.J."/>
            <person name="Lawrence C."/>
            <person name="Scott J.A."/>
            <person name="Spatafora J.W."/>
            <person name="Turgeon B.G."/>
            <person name="de Wit P.J.G.M."/>
            <person name="Zhong S."/>
            <person name="Goodwin S.B."/>
            <person name="Grigoriev I.V."/>
        </authorList>
    </citation>
    <scope>NUCLEOTIDE SEQUENCE [LARGE SCALE GENOMIC DNA]</scope>
    <source>
        <strain evidence="2 3">SO2202</strain>
    </source>
</reference>
<dbReference type="HOGENOM" id="CLU_2051118_0_0_1"/>
<evidence type="ECO:0000313" key="3">
    <source>
        <dbReference type="Proteomes" id="UP000016931"/>
    </source>
</evidence>